<name>I4EYJ9_MODI5</name>
<keyword evidence="2" id="KW-1185">Reference proteome</keyword>
<dbReference type="EMBL" id="FO203431">
    <property type="protein sequence ID" value="CCH88462.1"/>
    <property type="molecule type" value="Genomic_DNA"/>
</dbReference>
<dbReference type="Proteomes" id="UP000006461">
    <property type="component" value="Chromosome"/>
</dbReference>
<protein>
    <submittedName>
        <fullName evidence="1">Uncharacterized protein</fullName>
    </submittedName>
</protein>
<dbReference type="STRING" id="477641.MODMU_3036"/>
<evidence type="ECO:0000313" key="2">
    <source>
        <dbReference type="Proteomes" id="UP000006461"/>
    </source>
</evidence>
<sequence length="139" mass="15620">MSDQQPHRNEPGFYRYPMHQLVAVLDDQASADDAVEKLRGIDVDVSEVHVLSGPEGAALLDRTGQRHGLRGQLLRLLQWTSSENDTLDLHDRALRNGGHVVYVPVRGEDRKKRVAGALRAAGGHLLVYFGRFTTEKRWI</sequence>
<gene>
    <name evidence="1" type="ordered locus">MODMU_3036</name>
</gene>
<accession>I4EYJ9</accession>
<proteinExistence type="predicted"/>
<dbReference type="OrthoDB" id="4198301at2"/>
<organism evidence="1 2">
    <name type="scientific">Modestobacter italicus (strain DSM 44449 / CECT 9708 / BC 501)</name>
    <dbReference type="NCBI Taxonomy" id="2732864"/>
    <lineage>
        <taxon>Bacteria</taxon>
        <taxon>Bacillati</taxon>
        <taxon>Actinomycetota</taxon>
        <taxon>Actinomycetes</taxon>
        <taxon>Geodermatophilales</taxon>
        <taxon>Geodermatophilaceae</taxon>
        <taxon>Modestobacter</taxon>
    </lineage>
</organism>
<reference evidence="1 2" key="1">
    <citation type="journal article" date="2012" name="J. Bacteriol.">
        <title>Genome Sequence of Radiation-Resistant Modestobacter marinus Strain BC501, a Representative Actinobacterium That Thrives on Calcareous Stone Surfaces.</title>
        <authorList>
            <person name="Normand P."/>
            <person name="Gury J."/>
            <person name="Pujic P."/>
            <person name="Chouaia B."/>
            <person name="Crotti E."/>
            <person name="Brusetti L."/>
            <person name="Daffonchio D."/>
            <person name="Vacherie B."/>
            <person name="Barbe V."/>
            <person name="Medigue C."/>
            <person name="Calteau A."/>
            <person name="Ghodhbane-Gtari F."/>
            <person name="Essoussi I."/>
            <person name="Nouioui I."/>
            <person name="Abbassi-Ghozzi I."/>
            <person name="Gtari M."/>
        </authorList>
    </citation>
    <scope>NUCLEOTIDE SEQUENCE [LARGE SCALE GENOMIC DNA]</scope>
    <source>
        <strain evidence="2">BC 501</strain>
    </source>
</reference>
<dbReference type="AlphaFoldDB" id="I4EYJ9"/>
<dbReference type="HOGENOM" id="CLU_1842855_0_0_11"/>
<evidence type="ECO:0000313" key="1">
    <source>
        <dbReference type="EMBL" id="CCH88462.1"/>
    </source>
</evidence>
<dbReference type="KEGG" id="mmar:MODMU_3036"/>